<reference evidence="9 10" key="1">
    <citation type="submission" date="2023-01" db="EMBL/GenBank/DDBJ databases">
        <title>Bacillus changyiensis sp. nov., isolated from a coastal deposit.</title>
        <authorList>
            <person name="Xiao G."/>
            <person name="Lai Q."/>
            <person name="Hu Z."/>
            <person name="Shao Z."/>
        </authorList>
    </citation>
    <scope>NUCLEOTIDE SEQUENCE [LARGE SCALE GENOMIC DNA]</scope>
    <source>
        <strain evidence="9 10">CLL-7-23</strain>
    </source>
</reference>
<dbReference type="Gene3D" id="3.40.109.10">
    <property type="entry name" value="NADH Oxidase"/>
    <property type="match status" value="1"/>
</dbReference>
<comment type="cofactor">
    <cofactor evidence="1">
        <name>FMN</name>
        <dbReference type="ChEBI" id="CHEBI:58210"/>
    </cofactor>
</comment>
<comment type="similarity">
    <text evidence="2">Belongs to the nitroreductase family.</text>
</comment>
<evidence type="ECO:0000256" key="3">
    <source>
        <dbReference type="ARBA" id="ARBA00022630"/>
    </source>
</evidence>
<evidence type="ECO:0000313" key="10">
    <source>
        <dbReference type="Proteomes" id="UP001211894"/>
    </source>
</evidence>
<accession>A0ABT4X341</accession>
<keyword evidence="10" id="KW-1185">Reference proteome</keyword>
<proteinExistence type="inferred from homology"/>
<keyword evidence="6" id="KW-0560">Oxidoreductase</keyword>
<dbReference type="PANTHER" id="PTHR23026:SF125">
    <property type="entry name" value="OXYGEN-INSENSITIVE NAD(P)H NITROREDUCTASE"/>
    <property type="match status" value="1"/>
</dbReference>
<evidence type="ECO:0000259" key="8">
    <source>
        <dbReference type="Pfam" id="PF00881"/>
    </source>
</evidence>
<dbReference type="RefSeq" id="WP_271340551.1">
    <property type="nucleotide sequence ID" value="NZ_JAQKAB010000005.1"/>
</dbReference>
<dbReference type="InterPro" id="IPR050627">
    <property type="entry name" value="Nitroreductase/BluB"/>
</dbReference>
<dbReference type="InterPro" id="IPR033878">
    <property type="entry name" value="NfsB-like"/>
</dbReference>
<protein>
    <submittedName>
        <fullName evidence="9">NAD(P)H-dependent oxidoreductase</fullName>
    </submittedName>
</protein>
<evidence type="ECO:0000256" key="6">
    <source>
        <dbReference type="ARBA" id="ARBA00023002"/>
    </source>
</evidence>
<evidence type="ECO:0000256" key="4">
    <source>
        <dbReference type="ARBA" id="ARBA00022643"/>
    </source>
</evidence>
<dbReference type="EMBL" id="JAQKAB010000005">
    <property type="protein sequence ID" value="MDA7026700.1"/>
    <property type="molecule type" value="Genomic_DNA"/>
</dbReference>
<keyword evidence="4" id="KW-0288">FMN</keyword>
<name>A0ABT4X341_9BACI</name>
<gene>
    <name evidence="9" type="ORF">PJ311_08780</name>
</gene>
<evidence type="ECO:0000256" key="2">
    <source>
        <dbReference type="ARBA" id="ARBA00007118"/>
    </source>
</evidence>
<dbReference type="Pfam" id="PF00881">
    <property type="entry name" value="Nitroreductase"/>
    <property type="match status" value="1"/>
</dbReference>
<dbReference type="Proteomes" id="UP001211894">
    <property type="component" value="Unassembled WGS sequence"/>
</dbReference>
<comment type="caution">
    <text evidence="9">The sequence shown here is derived from an EMBL/GenBank/DDBJ whole genome shotgun (WGS) entry which is preliminary data.</text>
</comment>
<evidence type="ECO:0000313" key="9">
    <source>
        <dbReference type="EMBL" id="MDA7026700.1"/>
    </source>
</evidence>
<sequence length="226" mass="26165">MPDQFKKQDILNAFEFRHATKEFDPKKKVSKEDFQFILETGRLSPSSIGLEPWKFLVIQNQDLREKLRKVSWGAQGQLPTASHFVLLLGRTAQDMRYDSDYVTHQLRDVKKWPEDMIESGVKGGIIKSFQDDDFHLLESDRAMFDWVSKQTYIALANMMTAAAMIGIDSCPIEGFNYDAVHKLLENEGLLENGQFDISVMVAFGYRMKEPRPKTRKPMEHVVDWVE</sequence>
<evidence type="ECO:0000256" key="1">
    <source>
        <dbReference type="ARBA" id="ARBA00001917"/>
    </source>
</evidence>
<evidence type="ECO:0000256" key="5">
    <source>
        <dbReference type="ARBA" id="ARBA00022857"/>
    </source>
</evidence>
<dbReference type="PANTHER" id="PTHR23026">
    <property type="entry name" value="NADPH NITROREDUCTASE"/>
    <property type="match status" value="1"/>
</dbReference>
<feature type="domain" description="Nitroreductase" evidence="8">
    <location>
        <begin position="16"/>
        <end position="205"/>
    </location>
</feature>
<keyword evidence="5" id="KW-0521">NADP</keyword>
<dbReference type="CDD" id="cd02149">
    <property type="entry name" value="NfsB-like"/>
    <property type="match status" value="1"/>
</dbReference>
<dbReference type="InterPro" id="IPR000415">
    <property type="entry name" value="Nitroreductase-like"/>
</dbReference>
<keyword evidence="3" id="KW-0285">Flavoprotein</keyword>
<keyword evidence="7" id="KW-0520">NAD</keyword>
<organism evidence="9 10">
    <name type="scientific">Bacillus changyiensis</name>
    <dbReference type="NCBI Taxonomy" id="3004103"/>
    <lineage>
        <taxon>Bacteria</taxon>
        <taxon>Bacillati</taxon>
        <taxon>Bacillota</taxon>
        <taxon>Bacilli</taxon>
        <taxon>Bacillales</taxon>
        <taxon>Bacillaceae</taxon>
        <taxon>Bacillus</taxon>
    </lineage>
</organism>
<evidence type="ECO:0000256" key="7">
    <source>
        <dbReference type="ARBA" id="ARBA00023027"/>
    </source>
</evidence>
<dbReference type="SUPFAM" id="SSF55469">
    <property type="entry name" value="FMN-dependent nitroreductase-like"/>
    <property type="match status" value="1"/>
</dbReference>
<dbReference type="InterPro" id="IPR029479">
    <property type="entry name" value="Nitroreductase"/>
</dbReference>